<evidence type="ECO:0000313" key="2">
    <source>
        <dbReference type="EMBL" id="SCZ84515.1"/>
    </source>
</evidence>
<gene>
    <name evidence="2" type="ORF">NSMM_190032</name>
</gene>
<keyword evidence="1" id="KW-0175">Coiled coil</keyword>
<dbReference type="STRING" id="51642.NSMM_190032"/>
<reference evidence="2 3" key="1">
    <citation type="submission" date="2016-10" db="EMBL/GenBank/DDBJ databases">
        <authorList>
            <person name="de Groot N.N."/>
        </authorList>
    </citation>
    <scope>NUCLEOTIDE SEQUENCE [LARGE SCALE GENOMIC DNA]</scope>
    <source>
        <strain evidence="2">1</strain>
    </source>
</reference>
<dbReference type="Proteomes" id="UP000198729">
    <property type="component" value="Unassembled WGS sequence"/>
</dbReference>
<evidence type="ECO:0000313" key="3">
    <source>
        <dbReference type="Proteomes" id="UP000198729"/>
    </source>
</evidence>
<evidence type="ECO:0000256" key="1">
    <source>
        <dbReference type="SAM" id="Coils"/>
    </source>
</evidence>
<name>A0A1G5SBE0_9PROT</name>
<dbReference type="OrthoDB" id="8547472at2"/>
<keyword evidence="3" id="KW-1185">Reference proteome</keyword>
<feature type="coiled-coil region" evidence="1">
    <location>
        <begin position="117"/>
        <end position="144"/>
    </location>
</feature>
<organism evidence="2 3">
    <name type="scientific">Nitrosomonas mobilis</name>
    <dbReference type="NCBI Taxonomy" id="51642"/>
    <lineage>
        <taxon>Bacteria</taxon>
        <taxon>Pseudomonadati</taxon>
        <taxon>Pseudomonadota</taxon>
        <taxon>Betaproteobacteria</taxon>
        <taxon>Nitrosomonadales</taxon>
        <taxon>Nitrosomonadaceae</taxon>
        <taxon>Nitrosomonas</taxon>
    </lineage>
</organism>
<dbReference type="EMBL" id="FMWO01000024">
    <property type="protein sequence ID" value="SCZ84515.1"/>
    <property type="molecule type" value="Genomic_DNA"/>
</dbReference>
<dbReference type="RefSeq" id="WP_090284044.1">
    <property type="nucleotide sequence ID" value="NZ_FMWO01000024.1"/>
</dbReference>
<dbReference type="AlphaFoldDB" id="A0A1G5SBE0"/>
<sequence>MIRFIITTAFFLVIALLGYNYFYGTAQEKEQAQEIFSKGAEVVGAGADLLKSEYHKFQSGKYDEALDNINNLLSKVKEQGGELREEIDSWKQRKEHWDQKQNDLRTLLNSDSDFINEEKVKKAIAALEKEREILEGEGKRLKEKAE</sequence>
<accession>A0A1G5SBE0</accession>
<protein>
    <submittedName>
        <fullName evidence="2">Uncharacterized protein</fullName>
    </submittedName>
</protein>
<feature type="coiled-coil region" evidence="1">
    <location>
        <begin position="66"/>
        <end position="93"/>
    </location>
</feature>
<proteinExistence type="predicted"/>